<accession>A0AAW3C6C4</accession>
<feature type="region of interest" description="Disordered" evidence="1">
    <location>
        <begin position="760"/>
        <end position="810"/>
    </location>
</feature>
<feature type="region of interest" description="Disordered" evidence="1">
    <location>
        <begin position="845"/>
        <end position="877"/>
    </location>
</feature>
<protein>
    <submittedName>
        <fullName evidence="2">Uncharacterized protein</fullName>
    </submittedName>
</protein>
<feature type="region of interest" description="Disordered" evidence="1">
    <location>
        <begin position="1541"/>
        <end position="1572"/>
    </location>
</feature>
<evidence type="ECO:0000256" key="1">
    <source>
        <dbReference type="SAM" id="MobiDB-lite"/>
    </source>
</evidence>
<feature type="region of interest" description="Disordered" evidence="1">
    <location>
        <begin position="31"/>
        <end position="50"/>
    </location>
</feature>
<feature type="region of interest" description="Disordered" evidence="1">
    <location>
        <begin position="1106"/>
        <end position="1129"/>
    </location>
</feature>
<feature type="compositionally biased region" description="Gly residues" evidence="1">
    <location>
        <begin position="472"/>
        <end position="482"/>
    </location>
</feature>
<feature type="compositionally biased region" description="Polar residues" evidence="1">
    <location>
        <begin position="1544"/>
        <end position="1557"/>
    </location>
</feature>
<gene>
    <name evidence="2" type="ORF">Q4I28_001297</name>
</gene>
<evidence type="ECO:0000313" key="2">
    <source>
        <dbReference type="EMBL" id="KAL0529378.1"/>
    </source>
</evidence>
<keyword evidence="3" id="KW-1185">Reference proteome</keyword>
<feature type="region of interest" description="Disordered" evidence="1">
    <location>
        <begin position="655"/>
        <end position="705"/>
    </location>
</feature>
<feature type="region of interest" description="Disordered" evidence="1">
    <location>
        <begin position="1413"/>
        <end position="1436"/>
    </location>
</feature>
<dbReference type="EMBL" id="JBAMZN010000009">
    <property type="protein sequence ID" value="KAL0529378.1"/>
    <property type="molecule type" value="Genomic_DNA"/>
</dbReference>
<reference evidence="2 3" key="1">
    <citation type="submission" date="2024-02" db="EMBL/GenBank/DDBJ databases">
        <title>FIRST GENOME SEQUENCES OF Leishmania (Viannia) shawi, Leishmania (Viannia) lindenbergi AND Leishmania (Viannia) utingensis.</title>
        <authorList>
            <person name="Resadore F."/>
            <person name="Custodio M.G.F."/>
            <person name="Boite M.C."/>
            <person name="Cupolillo E."/>
            <person name="Ferreira G.E.M."/>
        </authorList>
    </citation>
    <scope>NUCLEOTIDE SEQUENCE [LARGE SCALE GENOMIC DNA]</scope>
    <source>
        <strain evidence="2 3">MDAS/BR/1979/M5533</strain>
    </source>
</reference>
<dbReference type="Proteomes" id="UP001501274">
    <property type="component" value="Unassembled WGS sequence"/>
</dbReference>
<feature type="region of interest" description="Disordered" evidence="1">
    <location>
        <begin position="445"/>
        <end position="489"/>
    </location>
</feature>
<feature type="compositionally biased region" description="Polar residues" evidence="1">
    <location>
        <begin position="1422"/>
        <end position="1431"/>
    </location>
</feature>
<feature type="region of interest" description="Disordered" evidence="1">
    <location>
        <begin position="1506"/>
        <end position="1525"/>
    </location>
</feature>
<sequence length="1994" mass="214784">MYKLHKRIDASPRVGGDISSAGADVHCANDGREYEQPLTGPQTIPEDGVRDAQQLYHSGQRGYEYGHSAESGAGAGAEGPDDPVAGSAEGYHDYGPEDSGAYGVASYIGQGNSTQQQAYLPPQGYAQGGETQGEGEDEAHMFADYRGPIDGERAERYHRRLQQQKQYDDIPTPPDDADPREVFAYYRKLIGLVHFVPPRHWREIRFDLPANVAELRLYPQRRERVQDREPIRPTSCIAISLKGMLPENTTPSEYAAQMVQYMFDLLNYQNASTAITELRFVKKGTELLQMVVTLGKDTRLAGRVLTELQAAGLRAHYGKPVFEFPPNATFQVIDYRRTLHDGRGISADDVTYLLEPIRQYNTVDINVIEGYEPGVFYAPVKRPETVYSFLWNYFCSYKFQSDLFRRYGVLVTMAQCPHEFLQKGIPYHIQKQQLEEKIRAELQRKGMAKREYDGSGGGADAGGVDDDSDDGMNGGADEGTGEGPPPAWAANAADEIDIFSSSPPASRAQQQHSTSAAASDSLGYGFASSRAAATATAAATANTVATAITFIDEDGLEDVDALLRQYNAVTEPTPSAVKAKDAAAKGRKAKEAAMEASTATVDGCGVGEGVSAPPDPGSQNGPYIPPPPSVAGAGWGGGHSGYGSEPYGTLPGYTPEAGTYGYPQPPQYHQSSLSYGGGGRDAQPDSYYGGHHGAAPPPHVNPPLNVAQRHSASYAAPPYAYIDRSTHSTAADALATTATASGGAPSAYPLLVDEVDDEQGVIPHSQQQQQQQQAAVSWTGDGFGGDYGELDRQQQQQQRPPSSFEATAPASHEKDMLLSWSMDEGLANSTASGYATTGFFSAPPPPHSQYVPGNAFGQEDSEGGSAMQSHGSNWPVFSDAPQQQQLLLNTYESGALVGGVLGDCDTTLPPYYSGSDGSGYLQQPPHAAAPWGYADSGSGAPMRYGEPMPVPMPMPMPMPPHVREAAEIVADLEERIQAAFPATWATAFDASAQPFLLDGEALAGQEMQSTLEEPSCVLEHLPDAAAAAVANLPAPTTEIEELLSFLHRNVSLVGRLLHKTTTTTVEQAAEVAVFRARVARALLIGATMTIGASESPASPEAVRAAWEQRSADGSAIPAPPTPAHHNKGEVSVDAEEAVAETQLPALLPYLLRTPSGVDLAMLLAFHYPRAFSRRFLAYAPAYLFDENVVRVVITTALRRDAQADNVLVRHVLAHWFPLAQWLLRVAHHKAAAKRNGGGASAPVAGVEESGRRAVAMKHLVSSIGSTMDAVLAALSTVQREACRASSDACDYVTAFAEGVCSTGAHDQAGDGGALPLLWGPDGALYRSLVRLYVNADVCDGAKVALHMLCCGRSASSPTLTSLTSSEVCLTRDHYYYCAVLLSRSHTAPVLGRETAAFCGTFLKLLELQHTRWQQQQRRQETESGGNATKAPSTGEAEAEQLLDTAFKAMATIDVYIALRDAYLAVEVPITRFEAVLARLSPAEPSAALQLQVPTLEEWYDGSNSCRGRGDHNAGHPPRKRGAEAPAIPSIFYYRPPARRDARWTQLQQQQPQASRVTSKAPGPSGANGQTSIASRWRQEWTAAMRTYPPSGVPFTALPEGWTSQPSRECGHYYFKPPVPASSTDGAAAVDAAVSATAPTYKHPVDGKEHLVTPQALLLQEAAADVSTPSATLDQVRTRANAMHAEEAAAIGLPPPAELTDADAEAWASDQRRRNVFLDIATVELLDVKYRVPGRPGPVTVEAASASGVKRGREAGAAALTSEQLHQLLHKAIPNSYPPVGMPYPVLSRGWSVYLNSARGQYGFKGPSSGASQPPLFVHPKTRKHYFVSPQAFVQQRKVNLEVVARDAGVEKKDVESWMTDQRTRHAAIDAAVVKLIPITYSDVDKVMEKSAAVVEAAEEKAASPPASTSRDRDHQHQPTSSSRHRLEREGRGSSGGRRRRRREESGSDASYSDDDNHDNHGDSRSRRRRRRRRRDRSPRRRGGNSGGGGDVRRQ</sequence>
<proteinExistence type="predicted"/>
<feature type="region of interest" description="Disordered" evidence="1">
    <location>
        <begin position="593"/>
        <end position="637"/>
    </location>
</feature>
<comment type="caution">
    <text evidence="2">The sequence shown here is derived from an EMBL/GenBank/DDBJ whole genome shotgun (WGS) entry which is preliminary data.</text>
</comment>
<feature type="region of interest" description="Disordered" evidence="1">
    <location>
        <begin position="1896"/>
        <end position="1994"/>
    </location>
</feature>
<name>A0AAW3C6C4_9TRYP</name>
<feature type="compositionally biased region" description="Gly residues" evidence="1">
    <location>
        <begin position="1983"/>
        <end position="1994"/>
    </location>
</feature>
<feature type="region of interest" description="Disordered" evidence="1">
    <location>
        <begin position="63"/>
        <end position="97"/>
    </location>
</feature>
<feature type="region of interest" description="Disordered" evidence="1">
    <location>
        <begin position="1"/>
        <end position="25"/>
    </location>
</feature>
<feature type="compositionally biased region" description="Basic residues" evidence="1">
    <location>
        <begin position="1965"/>
        <end position="1982"/>
    </location>
</feature>
<organism evidence="2 3">
    <name type="scientific">Leishmania naiffi</name>
    <dbReference type="NCBI Taxonomy" id="5678"/>
    <lineage>
        <taxon>Eukaryota</taxon>
        <taxon>Discoba</taxon>
        <taxon>Euglenozoa</taxon>
        <taxon>Kinetoplastea</taxon>
        <taxon>Metakinetoplastina</taxon>
        <taxon>Trypanosomatida</taxon>
        <taxon>Trypanosomatidae</taxon>
        <taxon>Leishmaniinae</taxon>
        <taxon>Leishmania</taxon>
        <taxon>Leishmania naiffi species complex</taxon>
    </lineage>
</organism>
<evidence type="ECO:0000313" key="3">
    <source>
        <dbReference type="Proteomes" id="UP001501274"/>
    </source>
</evidence>